<feature type="region of interest" description="Disordered" evidence="1">
    <location>
        <begin position="24"/>
        <end position="151"/>
    </location>
</feature>
<dbReference type="Proteomes" id="UP000031057">
    <property type="component" value="Unassembled WGS sequence"/>
</dbReference>
<organism evidence="3 4">
    <name type="scientific">Novosphingobium malaysiense</name>
    <dbReference type="NCBI Taxonomy" id="1348853"/>
    <lineage>
        <taxon>Bacteria</taxon>
        <taxon>Pseudomonadati</taxon>
        <taxon>Pseudomonadota</taxon>
        <taxon>Alphaproteobacteria</taxon>
        <taxon>Sphingomonadales</taxon>
        <taxon>Sphingomonadaceae</taxon>
        <taxon>Novosphingobium</taxon>
    </lineage>
</organism>
<proteinExistence type="predicted"/>
<protein>
    <recommendedName>
        <fullName evidence="5">RcnB family protein</fullName>
    </recommendedName>
</protein>
<name>A0A0B1ZSK1_9SPHN</name>
<feature type="compositionally biased region" description="Low complexity" evidence="1">
    <location>
        <begin position="41"/>
        <end position="54"/>
    </location>
</feature>
<evidence type="ECO:0000256" key="1">
    <source>
        <dbReference type="SAM" id="MobiDB-lite"/>
    </source>
</evidence>
<dbReference type="RefSeq" id="WP_039280897.1">
    <property type="nucleotide sequence ID" value="NZ_JTDI01000002.1"/>
</dbReference>
<gene>
    <name evidence="3" type="ORF">LK12_06625</name>
</gene>
<evidence type="ECO:0000256" key="2">
    <source>
        <dbReference type="SAM" id="SignalP"/>
    </source>
</evidence>
<comment type="caution">
    <text evidence="3">The sequence shown here is derived from an EMBL/GenBank/DDBJ whole genome shotgun (WGS) entry which is preliminary data.</text>
</comment>
<reference evidence="3 4" key="1">
    <citation type="submission" date="2014-10" db="EMBL/GenBank/DDBJ databases">
        <title>Genome sequence of Novosphingobium malaysiense MUSC 273(T).</title>
        <authorList>
            <person name="Lee L.-H."/>
        </authorList>
    </citation>
    <scope>NUCLEOTIDE SEQUENCE [LARGE SCALE GENOMIC DNA]</scope>
    <source>
        <strain evidence="3 4">MUSC 273</strain>
    </source>
</reference>
<evidence type="ECO:0000313" key="4">
    <source>
        <dbReference type="Proteomes" id="UP000031057"/>
    </source>
</evidence>
<accession>A0A0B1ZSK1</accession>
<feature type="signal peptide" evidence="2">
    <location>
        <begin position="1"/>
        <end position="23"/>
    </location>
</feature>
<sequence>MRTIRSFQIGTAASLALVAGALAAQPGGNGKEHGNKGGPNGSAAQAAQNAGHGNRSAAPAQSKHAGKPQQAQAKPQKPEPKAAAPSRKIQAKAEDRGPNRPQTPQGNDKAKAAKGNNAMANRPAQAQDGKADNRGKPALATRPQRGDIKRVSYEGPKGRKITVPTNDRVRVVTRQRDINWSALDKRRVYDGCPPGLAKKYNGCTPPGLDREPTTSWYRPTWYLHDYDRNARYRYADGYLLRLGSGTQILGYMPLLGGALSIGQTWPTAYRPVSLPTYYDDYYGLGSPSGYRYYNDTIYRVDPDTAAIQSIAAMLTGNDITIGQPMPPGYDVYNVPYRYRDQYVDGPDAMYRYSDGYIYQLDPTTRLVQAAIELLI</sequence>
<dbReference type="OrthoDB" id="7408224at2"/>
<evidence type="ECO:0000313" key="3">
    <source>
        <dbReference type="EMBL" id="KHK92469.1"/>
    </source>
</evidence>
<dbReference type="AlphaFoldDB" id="A0A0B1ZSK1"/>
<keyword evidence="4" id="KW-1185">Reference proteome</keyword>
<evidence type="ECO:0008006" key="5">
    <source>
        <dbReference type="Google" id="ProtNLM"/>
    </source>
</evidence>
<feature type="compositionally biased region" description="Low complexity" evidence="1">
    <location>
        <begin position="67"/>
        <end position="85"/>
    </location>
</feature>
<dbReference type="EMBL" id="JTDI01000002">
    <property type="protein sequence ID" value="KHK92469.1"/>
    <property type="molecule type" value="Genomic_DNA"/>
</dbReference>
<feature type="chain" id="PRO_5002085737" description="RcnB family protein" evidence="2">
    <location>
        <begin position="24"/>
        <end position="375"/>
    </location>
</feature>
<dbReference type="STRING" id="1348853.LK12_06625"/>
<keyword evidence="2" id="KW-0732">Signal</keyword>